<feature type="non-terminal residue" evidence="2">
    <location>
        <position position="1"/>
    </location>
</feature>
<reference evidence="2" key="1">
    <citation type="submission" date="2021-02" db="EMBL/GenBank/DDBJ databases">
        <authorList>
            <person name="Dougan E. K."/>
            <person name="Rhodes N."/>
            <person name="Thang M."/>
            <person name="Chan C."/>
        </authorList>
    </citation>
    <scope>NUCLEOTIDE SEQUENCE</scope>
</reference>
<proteinExistence type="predicted"/>
<gene>
    <name evidence="2" type="ORF">PGLA2088_LOCUS6370</name>
</gene>
<name>A0A813I7M1_POLGL</name>
<accession>A0A813I7M1</accession>
<evidence type="ECO:0000313" key="2">
    <source>
        <dbReference type="EMBL" id="CAE8648211.1"/>
    </source>
</evidence>
<comment type="caution">
    <text evidence="2">The sequence shown here is derived from an EMBL/GenBank/DDBJ whole genome shotgun (WGS) entry which is preliminary data.</text>
</comment>
<protein>
    <submittedName>
        <fullName evidence="2">Uncharacterized protein</fullName>
    </submittedName>
</protein>
<feature type="region of interest" description="Disordered" evidence="1">
    <location>
        <begin position="88"/>
        <end position="126"/>
    </location>
</feature>
<evidence type="ECO:0000256" key="1">
    <source>
        <dbReference type="SAM" id="MobiDB-lite"/>
    </source>
</evidence>
<feature type="compositionally biased region" description="Basic and acidic residues" evidence="1">
    <location>
        <begin position="41"/>
        <end position="54"/>
    </location>
</feature>
<feature type="compositionally biased region" description="Low complexity" evidence="1">
    <location>
        <begin position="100"/>
        <end position="117"/>
    </location>
</feature>
<dbReference type="AlphaFoldDB" id="A0A813I7M1"/>
<organism evidence="2 3">
    <name type="scientific">Polarella glacialis</name>
    <name type="common">Dinoflagellate</name>
    <dbReference type="NCBI Taxonomy" id="89957"/>
    <lineage>
        <taxon>Eukaryota</taxon>
        <taxon>Sar</taxon>
        <taxon>Alveolata</taxon>
        <taxon>Dinophyceae</taxon>
        <taxon>Suessiales</taxon>
        <taxon>Suessiaceae</taxon>
        <taxon>Polarella</taxon>
    </lineage>
</organism>
<feature type="region of interest" description="Disordered" evidence="1">
    <location>
        <begin position="31"/>
        <end position="54"/>
    </location>
</feature>
<dbReference type="EMBL" id="CAJNNW010006340">
    <property type="protein sequence ID" value="CAE8648211.1"/>
    <property type="molecule type" value="Genomic_DNA"/>
</dbReference>
<evidence type="ECO:0000313" key="3">
    <source>
        <dbReference type="Proteomes" id="UP000626109"/>
    </source>
</evidence>
<sequence>GQLTGGTPPGPSQRLVSIRNYSFFLFSQAATSPETEVADDAEARRSAERQRERERKKTVCYLTAQWYGNAIKETEIECLALFAMRQATTQTHTHTREQQPQHATATKANKHTTANNASGNSDSGLAVLSDAGFPSSLCY</sequence>
<dbReference type="Proteomes" id="UP000626109">
    <property type="component" value="Unassembled WGS sequence"/>
</dbReference>